<dbReference type="Gene3D" id="3.40.50.12780">
    <property type="entry name" value="N-terminal domain of ligase-like"/>
    <property type="match status" value="1"/>
</dbReference>
<keyword evidence="4" id="KW-0067">ATP-binding</keyword>
<dbReference type="GO" id="GO:0004467">
    <property type="term" value="F:long-chain fatty acid-CoA ligase activity"/>
    <property type="evidence" value="ECO:0007669"/>
    <property type="project" value="UniProtKB-EC"/>
</dbReference>
<evidence type="ECO:0000256" key="1">
    <source>
        <dbReference type="ARBA" id="ARBA00022598"/>
    </source>
</evidence>
<dbReference type="AlphaFoldDB" id="A0A6A7G6B1"/>
<evidence type="ECO:0000256" key="4">
    <source>
        <dbReference type="ARBA" id="ARBA00022840"/>
    </source>
</evidence>
<keyword evidence="2" id="KW-0547">Nucleotide-binding</keyword>
<keyword evidence="3" id="KW-0443">Lipid metabolism</keyword>
<proteinExistence type="evidence at transcript level"/>
<keyword evidence="3" id="KW-0276">Fatty acid metabolism</keyword>
<feature type="domain" description="AMP-dependent synthetase/ligase" evidence="6">
    <location>
        <begin position="19"/>
        <end position="449"/>
    </location>
</feature>
<organism evidence="7">
    <name type="scientific">Hirondellea gigas</name>
    <dbReference type="NCBI Taxonomy" id="1518452"/>
    <lineage>
        <taxon>Eukaryota</taxon>
        <taxon>Metazoa</taxon>
        <taxon>Ecdysozoa</taxon>
        <taxon>Arthropoda</taxon>
        <taxon>Crustacea</taxon>
        <taxon>Multicrustacea</taxon>
        <taxon>Malacostraca</taxon>
        <taxon>Eumalacostraca</taxon>
        <taxon>Peracarida</taxon>
        <taxon>Amphipoda</taxon>
        <taxon>Amphilochidea</taxon>
        <taxon>Lysianassida</taxon>
        <taxon>Lysianassidira</taxon>
        <taxon>Lysianassoidea</taxon>
        <taxon>Lysianassidae</taxon>
        <taxon>Hirondellea</taxon>
    </lineage>
</organism>
<dbReference type="GO" id="GO:0016020">
    <property type="term" value="C:membrane"/>
    <property type="evidence" value="ECO:0007669"/>
    <property type="project" value="TreeGrafter"/>
</dbReference>
<evidence type="ECO:0000256" key="5">
    <source>
        <dbReference type="ARBA" id="ARBA00026121"/>
    </source>
</evidence>
<sequence length="633" mass="70697">MNDLRVLHDPQSDTLAKNFRNTARKYPDFPFLGTRAYDPSGRGKYEWLSYKDAGVRVSNIAAGLAALGIQKGESVGIISLNRAEWQLTDLACFTQAFCSVPLYDTLGPDAITFILNHVQIKAVVCNKAQLNQICEALKTSPSVKFVIMMDDDPMEKEFAASQRASNPQFTHTLSELELLGSQNPIDDAIIDPNDVATVQYTSGTTGNPKGVVLTHISLLVAAGALTSRLPEDESDDGSQIFLSYLPLAHSYGRLMEIMAISYANAIGYFQGDQLKLVDDVEELKPTFFPGVPRVWQKVYDGITAQIEASNPIRRFIFSKAYATQTALVQSGQPRSEFWDRIVFSKISARFGGNLKLISSGAAPISAKVATFLLVCLGCRFIEGYGLSETNSAGCTTSEFDTEYGHVGTPLPVIEVKLVSIPDMKYLITDKPNPRGEIWVRGPTIFREYYKQPEKTAECFEDGWFLTGDVGMWRDDGNLQIIDRKKNIFKLSQGEYIRPEHIENVYKMNKFITNAFVYGHSLEDFLVAIIVPEFAIVSQWAKSVPELEPIADNPSELIKSERLKAFILSEMRKVGESEGLRGFEHAKRIHLHHEDFTVESGLLTPSMKLKRHQAKEAFADQIDKMYKEPIPSKL</sequence>
<evidence type="ECO:0000256" key="3">
    <source>
        <dbReference type="ARBA" id="ARBA00022832"/>
    </source>
</evidence>
<dbReference type="PANTHER" id="PTHR43272:SF33">
    <property type="entry name" value="AMP-BINDING DOMAIN-CONTAINING PROTEIN-RELATED"/>
    <property type="match status" value="1"/>
</dbReference>
<dbReference type="GO" id="GO:0005524">
    <property type="term" value="F:ATP binding"/>
    <property type="evidence" value="ECO:0007669"/>
    <property type="project" value="UniProtKB-KW"/>
</dbReference>
<dbReference type="Pfam" id="PF00501">
    <property type="entry name" value="AMP-binding"/>
    <property type="match status" value="1"/>
</dbReference>
<dbReference type="InterPro" id="IPR042099">
    <property type="entry name" value="ANL_N_sf"/>
</dbReference>
<evidence type="ECO:0000256" key="2">
    <source>
        <dbReference type="ARBA" id="ARBA00022741"/>
    </source>
</evidence>
<keyword evidence="1" id="KW-0436">Ligase</keyword>
<evidence type="ECO:0000259" key="6">
    <source>
        <dbReference type="Pfam" id="PF00501"/>
    </source>
</evidence>
<dbReference type="InterPro" id="IPR000873">
    <property type="entry name" value="AMP-dep_synth/lig_dom"/>
</dbReference>
<dbReference type="GO" id="GO:0005783">
    <property type="term" value="C:endoplasmic reticulum"/>
    <property type="evidence" value="ECO:0007669"/>
    <property type="project" value="TreeGrafter"/>
</dbReference>
<dbReference type="SUPFAM" id="SSF56801">
    <property type="entry name" value="Acetyl-CoA synthetase-like"/>
    <property type="match status" value="1"/>
</dbReference>
<dbReference type="EMBL" id="IACT01007544">
    <property type="protein sequence ID" value="LAC26658.1"/>
    <property type="molecule type" value="mRNA"/>
</dbReference>
<dbReference type="InterPro" id="IPR020845">
    <property type="entry name" value="AMP-binding_CS"/>
</dbReference>
<evidence type="ECO:0000313" key="7">
    <source>
        <dbReference type="EMBL" id="LAC26658.1"/>
    </source>
</evidence>
<protein>
    <recommendedName>
        <fullName evidence="5">long-chain-fatty-acid--CoA ligase</fullName>
        <ecNumber evidence="5">6.2.1.3</ecNumber>
    </recommendedName>
</protein>
<accession>A0A6A7G6B1</accession>
<name>A0A6A7G6B1_9CRUS</name>
<dbReference type="PROSITE" id="PS00455">
    <property type="entry name" value="AMP_BINDING"/>
    <property type="match status" value="1"/>
</dbReference>
<dbReference type="EC" id="6.2.1.3" evidence="5"/>
<dbReference type="PANTHER" id="PTHR43272">
    <property type="entry name" value="LONG-CHAIN-FATTY-ACID--COA LIGASE"/>
    <property type="match status" value="1"/>
</dbReference>
<reference evidence="7" key="1">
    <citation type="submission" date="2017-11" db="EMBL/GenBank/DDBJ databases">
        <title>The sensing device of the deep-sea amphipod.</title>
        <authorList>
            <person name="Kobayashi H."/>
            <person name="Nagahama T."/>
            <person name="Arai W."/>
            <person name="Sasagawa Y."/>
            <person name="Umeda M."/>
            <person name="Hayashi T."/>
            <person name="Nikaido I."/>
            <person name="Watanabe H."/>
            <person name="Oguri K."/>
            <person name="Kitazato H."/>
            <person name="Fujioka K."/>
            <person name="Kido Y."/>
            <person name="Takami H."/>
        </authorList>
    </citation>
    <scope>NUCLEOTIDE SEQUENCE</scope>
    <source>
        <tissue evidence="7">Whole body</tissue>
    </source>
</reference>